<proteinExistence type="predicted"/>
<dbReference type="EMBL" id="CP039865">
    <property type="protein sequence ID" value="QCK84580.1"/>
    <property type="molecule type" value="Genomic_DNA"/>
</dbReference>
<evidence type="ECO:0000313" key="2">
    <source>
        <dbReference type="EMBL" id="QCK84580.1"/>
    </source>
</evidence>
<dbReference type="KEGG" id="paqt:E8L99_01645"/>
<dbReference type="Proteomes" id="UP000298588">
    <property type="component" value="Chromosome"/>
</dbReference>
<sequence>MRRGLALRRGLLGCSRTLLTLRGTLAGPWIVGIERLRENDGLGQRLGMAQAGCSGKQDGQDGTGKQEIAGFRHGLNLLRRRRTEGYTSRHGVDHEAQYGPNDDARG</sequence>
<feature type="region of interest" description="Disordered" evidence="1">
    <location>
        <begin position="82"/>
        <end position="106"/>
    </location>
</feature>
<feature type="compositionally biased region" description="Basic and acidic residues" evidence="1">
    <location>
        <begin position="90"/>
        <end position="106"/>
    </location>
</feature>
<evidence type="ECO:0000313" key="3">
    <source>
        <dbReference type="Proteomes" id="UP000298588"/>
    </source>
</evidence>
<organism evidence="2 3">
    <name type="scientific">Phreatobacter aquaticus</name>
    <dbReference type="NCBI Taxonomy" id="2570229"/>
    <lineage>
        <taxon>Bacteria</taxon>
        <taxon>Pseudomonadati</taxon>
        <taxon>Pseudomonadota</taxon>
        <taxon>Alphaproteobacteria</taxon>
        <taxon>Hyphomicrobiales</taxon>
        <taxon>Phreatobacteraceae</taxon>
        <taxon>Phreatobacter</taxon>
    </lineage>
</organism>
<protein>
    <submittedName>
        <fullName evidence="2">Uncharacterized protein</fullName>
    </submittedName>
</protein>
<dbReference type="AlphaFoldDB" id="A0A4D7Q8X1"/>
<keyword evidence="3" id="KW-1185">Reference proteome</keyword>
<reference evidence="2 3" key="1">
    <citation type="submission" date="2019-04" db="EMBL/GenBank/DDBJ databases">
        <title>Phreatobacter aquaticus sp. nov.</title>
        <authorList>
            <person name="Choi A."/>
            <person name="Baek K."/>
        </authorList>
    </citation>
    <scope>NUCLEOTIDE SEQUENCE [LARGE SCALE GENOMIC DNA]</scope>
    <source>
        <strain evidence="2 3">NMCR1094</strain>
    </source>
</reference>
<evidence type="ECO:0000256" key="1">
    <source>
        <dbReference type="SAM" id="MobiDB-lite"/>
    </source>
</evidence>
<name>A0A4D7Q8X1_9HYPH</name>
<accession>A0A4D7Q8X1</accession>
<gene>
    <name evidence="2" type="ORF">E8L99_01645</name>
</gene>
<dbReference type="RefSeq" id="WP_137097915.1">
    <property type="nucleotide sequence ID" value="NZ_CP039865.1"/>
</dbReference>